<keyword evidence="3" id="KW-0032">Aminotransferase</keyword>
<evidence type="ECO:0000313" key="9">
    <source>
        <dbReference type="Proteomes" id="UP001302745"/>
    </source>
</evidence>
<dbReference type="GO" id="GO:0030170">
    <property type="term" value="F:pyridoxal phosphate binding"/>
    <property type="evidence" value="ECO:0007669"/>
    <property type="project" value="InterPro"/>
</dbReference>
<dbReference type="SUPFAM" id="SSF53383">
    <property type="entry name" value="PLP-dependent transferases"/>
    <property type="match status" value="1"/>
</dbReference>
<feature type="region of interest" description="Disordered" evidence="6">
    <location>
        <begin position="1"/>
        <end position="25"/>
    </location>
</feature>
<dbReference type="PANTHER" id="PTHR43795:SF32">
    <property type="entry name" value="AMINOTRANSFERASE GLII-RELATED"/>
    <property type="match status" value="1"/>
</dbReference>
<keyword evidence="5" id="KW-0663">Pyridoxal phosphate</keyword>
<dbReference type="AlphaFoldDB" id="A0AAN6VC55"/>
<dbReference type="CDD" id="cd00609">
    <property type="entry name" value="AAT_like"/>
    <property type="match status" value="1"/>
</dbReference>
<evidence type="ECO:0000259" key="7">
    <source>
        <dbReference type="Pfam" id="PF00155"/>
    </source>
</evidence>
<dbReference type="InterPro" id="IPR015422">
    <property type="entry name" value="PyrdxlP-dep_Trfase_small"/>
</dbReference>
<organism evidence="8 9">
    <name type="scientific">Chaetomidium leptoderma</name>
    <dbReference type="NCBI Taxonomy" id="669021"/>
    <lineage>
        <taxon>Eukaryota</taxon>
        <taxon>Fungi</taxon>
        <taxon>Dikarya</taxon>
        <taxon>Ascomycota</taxon>
        <taxon>Pezizomycotina</taxon>
        <taxon>Sordariomycetes</taxon>
        <taxon>Sordariomycetidae</taxon>
        <taxon>Sordariales</taxon>
        <taxon>Chaetomiaceae</taxon>
        <taxon>Chaetomidium</taxon>
    </lineage>
</organism>
<name>A0AAN6VC55_9PEZI</name>
<dbReference type="PANTHER" id="PTHR43795">
    <property type="entry name" value="BIFUNCTIONAL ASPARTATE AMINOTRANSFERASE AND GLUTAMATE/ASPARTATE-PREPHENATE AMINOTRANSFERASE-RELATED"/>
    <property type="match status" value="1"/>
</dbReference>
<dbReference type="InterPro" id="IPR004839">
    <property type="entry name" value="Aminotransferase_I/II_large"/>
</dbReference>
<keyword evidence="4 8" id="KW-0808">Transferase</keyword>
<dbReference type="InterPro" id="IPR015424">
    <property type="entry name" value="PyrdxlP-dep_Trfase"/>
</dbReference>
<evidence type="ECO:0000256" key="5">
    <source>
        <dbReference type="ARBA" id="ARBA00022898"/>
    </source>
</evidence>
<evidence type="ECO:0000313" key="8">
    <source>
        <dbReference type="EMBL" id="KAK4148632.1"/>
    </source>
</evidence>
<dbReference type="Gene3D" id="3.40.640.10">
    <property type="entry name" value="Type I PLP-dependent aspartate aminotransferase-like (Major domain)"/>
    <property type="match status" value="1"/>
</dbReference>
<sequence>MISNRAKESVSWHSNDSPASPPLPNGFIGMDNAENWLIRPQEIPAMREAIQREFSADDLDYERSSPGNPALLQGAANFLNRFFSPRTPVLAEHVVAQGGSMVILDSLVYAICDEGEALLIDAPFWSGFGNATRLRNNNRLVEVERPESFSDPTAIIKHYEKAMESSSRPVRGIIVCNPHNPYGHIYPTSYMEAVLKFCEAHDMHYISDEIYGLTTWGGPKQPCLDLNPDILESPETKFTSVLSLDLKKLKVNPARVHVVYGISKDLGGSGLRLGLFVTQNNPELREGVYTVERYTVSSATSIMTRALFSDLAVTGSWLARSRALLRASADFVGGFMAFHRIPFYRPVAGVFVWARLGGRAATAASDTALWTRIAAAGVALAYGAGFHERDPGWFRITFALPRRELIEGLCRIETALWAKRRYEPQQEQLVDEAPLDTCKGQSDGAGAARPCVVL</sequence>
<dbReference type="GO" id="GO:0006520">
    <property type="term" value="P:amino acid metabolic process"/>
    <property type="evidence" value="ECO:0007669"/>
    <property type="project" value="TreeGrafter"/>
</dbReference>
<dbReference type="GO" id="GO:0008483">
    <property type="term" value="F:transaminase activity"/>
    <property type="evidence" value="ECO:0007669"/>
    <property type="project" value="UniProtKB-KW"/>
</dbReference>
<reference evidence="8" key="1">
    <citation type="journal article" date="2023" name="Mol. Phylogenet. Evol.">
        <title>Genome-scale phylogeny and comparative genomics of the fungal order Sordariales.</title>
        <authorList>
            <person name="Hensen N."/>
            <person name="Bonometti L."/>
            <person name="Westerberg I."/>
            <person name="Brannstrom I.O."/>
            <person name="Guillou S."/>
            <person name="Cros-Aarteil S."/>
            <person name="Calhoun S."/>
            <person name="Haridas S."/>
            <person name="Kuo A."/>
            <person name="Mondo S."/>
            <person name="Pangilinan J."/>
            <person name="Riley R."/>
            <person name="LaButti K."/>
            <person name="Andreopoulos B."/>
            <person name="Lipzen A."/>
            <person name="Chen C."/>
            <person name="Yan M."/>
            <person name="Daum C."/>
            <person name="Ng V."/>
            <person name="Clum A."/>
            <person name="Steindorff A."/>
            <person name="Ohm R.A."/>
            <person name="Martin F."/>
            <person name="Silar P."/>
            <person name="Natvig D.O."/>
            <person name="Lalanne C."/>
            <person name="Gautier V."/>
            <person name="Ament-Velasquez S.L."/>
            <person name="Kruys A."/>
            <person name="Hutchinson M.I."/>
            <person name="Powell A.J."/>
            <person name="Barry K."/>
            <person name="Miller A.N."/>
            <person name="Grigoriev I.V."/>
            <person name="Debuchy R."/>
            <person name="Gladieux P."/>
            <person name="Hiltunen Thoren M."/>
            <person name="Johannesson H."/>
        </authorList>
    </citation>
    <scope>NUCLEOTIDE SEQUENCE</scope>
    <source>
        <strain evidence="8">CBS 538.74</strain>
    </source>
</reference>
<keyword evidence="9" id="KW-1185">Reference proteome</keyword>
<proteinExistence type="inferred from homology"/>
<dbReference type="Proteomes" id="UP001302745">
    <property type="component" value="Unassembled WGS sequence"/>
</dbReference>
<dbReference type="PRINTS" id="PR00753">
    <property type="entry name" value="ACCSYNTHASE"/>
</dbReference>
<evidence type="ECO:0000256" key="1">
    <source>
        <dbReference type="ARBA" id="ARBA00001933"/>
    </source>
</evidence>
<reference evidence="8" key="2">
    <citation type="submission" date="2023-05" db="EMBL/GenBank/DDBJ databases">
        <authorList>
            <consortium name="Lawrence Berkeley National Laboratory"/>
            <person name="Steindorff A."/>
            <person name="Hensen N."/>
            <person name="Bonometti L."/>
            <person name="Westerberg I."/>
            <person name="Brannstrom I.O."/>
            <person name="Guillou S."/>
            <person name="Cros-Aarteil S."/>
            <person name="Calhoun S."/>
            <person name="Haridas S."/>
            <person name="Kuo A."/>
            <person name="Mondo S."/>
            <person name="Pangilinan J."/>
            <person name="Riley R."/>
            <person name="Labutti K."/>
            <person name="Andreopoulos B."/>
            <person name="Lipzen A."/>
            <person name="Chen C."/>
            <person name="Yanf M."/>
            <person name="Daum C."/>
            <person name="Ng V."/>
            <person name="Clum A."/>
            <person name="Ohm R."/>
            <person name="Martin F."/>
            <person name="Silar P."/>
            <person name="Natvig D."/>
            <person name="Lalanne C."/>
            <person name="Gautier V."/>
            <person name="Ament-Velasquez S.L."/>
            <person name="Kruys A."/>
            <person name="Hutchinson M.I."/>
            <person name="Powell A.J."/>
            <person name="Barry K."/>
            <person name="Miller A.N."/>
            <person name="Grigoriev I.V."/>
            <person name="Debuchy R."/>
            <person name="Gladieux P."/>
            <person name="Thoren M.H."/>
            <person name="Johannesson H."/>
        </authorList>
    </citation>
    <scope>NUCLEOTIDE SEQUENCE</scope>
    <source>
        <strain evidence="8">CBS 538.74</strain>
    </source>
</reference>
<gene>
    <name evidence="8" type="ORF">C8A00DRAFT_19568</name>
</gene>
<evidence type="ECO:0000256" key="3">
    <source>
        <dbReference type="ARBA" id="ARBA00022576"/>
    </source>
</evidence>
<dbReference type="EMBL" id="MU857299">
    <property type="protein sequence ID" value="KAK4148632.1"/>
    <property type="molecule type" value="Genomic_DNA"/>
</dbReference>
<evidence type="ECO:0000256" key="4">
    <source>
        <dbReference type="ARBA" id="ARBA00022679"/>
    </source>
</evidence>
<comment type="cofactor">
    <cofactor evidence="1">
        <name>pyridoxal 5'-phosphate</name>
        <dbReference type="ChEBI" id="CHEBI:597326"/>
    </cofactor>
</comment>
<evidence type="ECO:0000256" key="2">
    <source>
        <dbReference type="ARBA" id="ARBA00007441"/>
    </source>
</evidence>
<comment type="similarity">
    <text evidence="2">Belongs to the class-I pyridoxal-phosphate-dependent aminotransferase family.</text>
</comment>
<accession>A0AAN6VC55</accession>
<dbReference type="InterPro" id="IPR050478">
    <property type="entry name" value="Ethylene_sulfur-biosynth"/>
</dbReference>
<evidence type="ECO:0000256" key="6">
    <source>
        <dbReference type="SAM" id="MobiDB-lite"/>
    </source>
</evidence>
<dbReference type="Gene3D" id="3.90.1150.10">
    <property type="entry name" value="Aspartate Aminotransferase, domain 1"/>
    <property type="match status" value="1"/>
</dbReference>
<dbReference type="InterPro" id="IPR015421">
    <property type="entry name" value="PyrdxlP-dep_Trfase_major"/>
</dbReference>
<feature type="compositionally biased region" description="Basic and acidic residues" evidence="6">
    <location>
        <begin position="1"/>
        <end position="10"/>
    </location>
</feature>
<protein>
    <submittedName>
        <fullName evidence="8">Pyridoxal phosphate-dependent transferase</fullName>
    </submittedName>
</protein>
<feature type="domain" description="Aminotransferase class I/classII large" evidence="7">
    <location>
        <begin position="43"/>
        <end position="410"/>
    </location>
</feature>
<comment type="caution">
    <text evidence="8">The sequence shown here is derived from an EMBL/GenBank/DDBJ whole genome shotgun (WGS) entry which is preliminary data.</text>
</comment>
<dbReference type="Pfam" id="PF00155">
    <property type="entry name" value="Aminotran_1_2"/>
    <property type="match status" value="1"/>
</dbReference>